<keyword evidence="4" id="KW-0676">Redox-active center</keyword>
<sequence length="395" mass="44509">MKKILLIALLLLNYAMAQMKNGETVPDLNFATVLNAPDRSVKLSQLKGKIVVLEFWATWCGACLSAMPHLEALQKHYGDQLQIIAISNESEKRITDFLKSRASGLWFAIDKNDSIARVFPHQLLPHTVVLSDNGGFIAGTHPEAVTKSVIDQLLSKKHVFLPEKKDILFSSDEALVDSIFPIKEAGKPRFIMQQSIKGLPGFSTSYQSDSIYKGKRISAVNIGLYGLYAMAYGGYSSKRTINMISSDRADAAYCLDIIVKNEKDLLPELQKELLKRFDIQARTAKQMKEVYVLKIADQTKFNLISRNKTGKRTYYARHGEIDQQAITMKNFAAYLENYGVGKLMVLDETKVNSTFDIKFSFQPENPSSLIKILSDMGLVLNKEQRMVEMLTIYQL</sequence>
<dbReference type="RefSeq" id="WP_073234477.1">
    <property type="nucleotide sequence ID" value="NZ_FQUQ01000005.1"/>
</dbReference>
<feature type="domain" description="Thioredoxin" evidence="6">
    <location>
        <begin position="19"/>
        <end position="155"/>
    </location>
</feature>
<dbReference type="InterPro" id="IPR017801">
    <property type="entry name" value="DUF3738"/>
</dbReference>
<name>A0A1M5J1E1_9SPHI</name>
<dbReference type="Pfam" id="PF12543">
    <property type="entry name" value="DUF3738"/>
    <property type="match status" value="1"/>
</dbReference>
<organism evidence="7 8">
    <name type="scientific">Pedobacter caeni</name>
    <dbReference type="NCBI Taxonomy" id="288992"/>
    <lineage>
        <taxon>Bacteria</taxon>
        <taxon>Pseudomonadati</taxon>
        <taxon>Bacteroidota</taxon>
        <taxon>Sphingobacteriia</taxon>
        <taxon>Sphingobacteriales</taxon>
        <taxon>Sphingobacteriaceae</taxon>
        <taxon>Pedobacter</taxon>
    </lineage>
</organism>
<dbReference type="InterPro" id="IPR050553">
    <property type="entry name" value="Thioredoxin_ResA/DsbE_sf"/>
</dbReference>
<evidence type="ECO:0000256" key="3">
    <source>
        <dbReference type="ARBA" id="ARBA00023157"/>
    </source>
</evidence>
<accession>A0A1M5J1E1</accession>
<feature type="chain" id="PRO_5012815969" evidence="5">
    <location>
        <begin position="18"/>
        <end position="395"/>
    </location>
</feature>
<keyword evidence="2" id="KW-0201">Cytochrome c-type biogenesis</keyword>
<evidence type="ECO:0000259" key="6">
    <source>
        <dbReference type="PROSITE" id="PS51352"/>
    </source>
</evidence>
<evidence type="ECO:0000256" key="2">
    <source>
        <dbReference type="ARBA" id="ARBA00022748"/>
    </source>
</evidence>
<dbReference type="OrthoDB" id="1118217at2"/>
<dbReference type="EMBL" id="FQUQ01000005">
    <property type="protein sequence ID" value="SHG34362.1"/>
    <property type="molecule type" value="Genomic_DNA"/>
</dbReference>
<dbReference type="SUPFAM" id="SSF52833">
    <property type="entry name" value="Thioredoxin-like"/>
    <property type="match status" value="1"/>
</dbReference>
<dbReference type="STRING" id="288992.SAMN04488522_105156"/>
<dbReference type="Proteomes" id="UP000184287">
    <property type="component" value="Unassembled WGS sequence"/>
</dbReference>
<comment type="subcellular location">
    <subcellularLocation>
        <location evidence="1">Cell envelope</location>
    </subcellularLocation>
</comment>
<dbReference type="GO" id="GO:0030313">
    <property type="term" value="C:cell envelope"/>
    <property type="evidence" value="ECO:0007669"/>
    <property type="project" value="UniProtKB-SubCell"/>
</dbReference>
<feature type="signal peptide" evidence="5">
    <location>
        <begin position="1"/>
        <end position="17"/>
    </location>
</feature>
<dbReference type="InterPro" id="IPR013766">
    <property type="entry name" value="Thioredoxin_domain"/>
</dbReference>
<protein>
    <submittedName>
        <fullName evidence="7">Soil-associated protein, TIGR03435 family</fullName>
    </submittedName>
</protein>
<proteinExistence type="predicted"/>
<evidence type="ECO:0000256" key="5">
    <source>
        <dbReference type="SAM" id="SignalP"/>
    </source>
</evidence>
<dbReference type="AlphaFoldDB" id="A0A1M5J1E1"/>
<keyword evidence="3" id="KW-1015">Disulfide bond</keyword>
<dbReference type="PANTHER" id="PTHR42852:SF6">
    <property type="entry name" value="THIOL:DISULFIDE INTERCHANGE PROTEIN DSBE"/>
    <property type="match status" value="1"/>
</dbReference>
<evidence type="ECO:0000313" key="8">
    <source>
        <dbReference type="Proteomes" id="UP000184287"/>
    </source>
</evidence>
<dbReference type="GO" id="GO:0017004">
    <property type="term" value="P:cytochrome complex assembly"/>
    <property type="evidence" value="ECO:0007669"/>
    <property type="project" value="UniProtKB-KW"/>
</dbReference>
<reference evidence="8" key="1">
    <citation type="submission" date="2016-11" db="EMBL/GenBank/DDBJ databases">
        <authorList>
            <person name="Varghese N."/>
            <person name="Submissions S."/>
        </authorList>
    </citation>
    <scope>NUCLEOTIDE SEQUENCE [LARGE SCALE GENOMIC DNA]</scope>
    <source>
        <strain evidence="8">DSM 16990</strain>
    </source>
</reference>
<dbReference type="PROSITE" id="PS51352">
    <property type="entry name" value="THIOREDOXIN_2"/>
    <property type="match status" value="1"/>
</dbReference>
<evidence type="ECO:0000256" key="1">
    <source>
        <dbReference type="ARBA" id="ARBA00004196"/>
    </source>
</evidence>
<dbReference type="InterPro" id="IPR036249">
    <property type="entry name" value="Thioredoxin-like_sf"/>
</dbReference>
<dbReference type="PANTHER" id="PTHR42852">
    <property type="entry name" value="THIOL:DISULFIDE INTERCHANGE PROTEIN DSBE"/>
    <property type="match status" value="1"/>
</dbReference>
<dbReference type="InterPro" id="IPR013740">
    <property type="entry name" value="Redoxin"/>
</dbReference>
<gene>
    <name evidence="7" type="ORF">SAMN04488522_105156</name>
</gene>
<evidence type="ECO:0000256" key="4">
    <source>
        <dbReference type="ARBA" id="ARBA00023284"/>
    </source>
</evidence>
<dbReference type="Pfam" id="PF08534">
    <property type="entry name" value="Redoxin"/>
    <property type="match status" value="1"/>
</dbReference>
<dbReference type="GO" id="GO:0016491">
    <property type="term" value="F:oxidoreductase activity"/>
    <property type="evidence" value="ECO:0007669"/>
    <property type="project" value="InterPro"/>
</dbReference>
<dbReference type="Gene3D" id="3.40.30.10">
    <property type="entry name" value="Glutaredoxin"/>
    <property type="match status" value="1"/>
</dbReference>
<keyword evidence="5" id="KW-0732">Signal</keyword>
<dbReference type="CDD" id="cd02966">
    <property type="entry name" value="TlpA_like_family"/>
    <property type="match status" value="1"/>
</dbReference>
<keyword evidence="8" id="KW-1185">Reference proteome</keyword>
<evidence type="ECO:0000313" key="7">
    <source>
        <dbReference type="EMBL" id="SHG34362.1"/>
    </source>
</evidence>